<gene>
    <name evidence="2" type="ORF">M5I08_02440</name>
</gene>
<dbReference type="RefSeq" id="WP_219068411.1">
    <property type="nucleotide sequence ID" value="NZ_CAJUXY010000037.1"/>
</dbReference>
<name>A0ABY4QN62_9MYCO</name>
<protein>
    <submittedName>
        <fullName evidence="2">Uncharacterized protein</fullName>
    </submittedName>
</protein>
<proteinExistence type="predicted"/>
<keyword evidence="3" id="KW-1185">Reference proteome</keyword>
<feature type="region of interest" description="Disordered" evidence="1">
    <location>
        <begin position="473"/>
        <end position="504"/>
    </location>
</feature>
<evidence type="ECO:0000313" key="2">
    <source>
        <dbReference type="EMBL" id="UQX11401.1"/>
    </source>
</evidence>
<dbReference type="Proteomes" id="UP001056610">
    <property type="component" value="Chromosome"/>
</dbReference>
<evidence type="ECO:0000313" key="3">
    <source>
        <dbReference type="Proteomes" id="UP001056610"/>
    </source>
</evidence>
<evidence type="ECO:0000256" key="1">
    <source>
        <dbReference type="SAM" id="MobiDB-lite"/>
    </source>
</evidence>
<reference evidence="2" key="1">
    <citation type="submission" date="2022-05" db="EMBL/GenBank/DDBJ databases">
        <title>A methanotrophic Mycobacterium dominates a cave microbial ecosystem.</title>
        <authorList>
            <person name="Van Spanning R.J.M."/>
            <person name="Guan Q."/>
            <person name="Melkonian C."/>
            <person name="Gallant J."/>
            <person name="Polerecky L."/>
            <person name="Flot J.-F."/>
            <person name="Brandt B.W."/>
            <person name="Braster M."/>
            <person name="Iturbe Espinoza P."/>
            <person name="Aerts J."/>
            <person name="Meima-Franke M."/>
            <person name="Piersma S.R."/>
            <person name="Bunduc C."/>
            <person name="Ummels R."/>
            <person name="Pain A."/>
            <person name="Fleming E.J."/>
            <person name="van der Wel N."/>
            <person name="Gherman V.D."/>
            <person name="Sarbu S.M."/>
            <person name="Bodelier P.L.E."/>
            <person name="Bitter W."/>
        </authorList>
    </citation>
    <scope>NUCLEOTIDE SEQUENCE</scope>
    <source>
        <strain evidence="2">Sulfur Cave</strain>
    </source>
</reference>
<organism evidence="2 3">
    <name type="scientific">Candidatus Mycobacterium methanotrophicum</name>
    <dbReference type="NCBI Taxonomy" id="2943498"/>
    <lineage>
        <taxon>Bacteria</taxon>
        <taxon>Bacillati</taxon>
        <taxon>Actinomycetota</taxon>
        <taxon>Actinomycetes</taxon>
        <taxon>Mycobacteriales</taxon>
        <taxon>Mycobacteriaceae</taxon>
        <taxon>Mycobacterium</taxon>
    </lineage>
</organism>
<sequence length="515" mass="56466">MPQAGLPATLPNPVVARLDESWESPRPRLLLVEEIVAPPRRTLPGAQRAFWLAAGLHETFEARFRIRRPDDTTGPELPFSVAVERTADVVTERGTDRTGFLKFALSTDTATMTGVLTFSRAPIVGADVIAALPSIEFLQDFREPNVLQVSWELGDFVDYREAPPSEAVFPESLMEYLRSLAILQASLDGPILIPDLTTVTARDAQAVKDAGRLVMGHAVDSEWDAFTWATGPAVSFPAGQLDDAEQGGMELAFNRYYELLIVEPLIVPVGEREYTIGAMHTHLLSVRFSVDDDEHLRVEPFLNDSMRRIFAPDDPIPDRSHRPVLGKPIGLIDNPNDTETTSDAGDPATESTRDHGALYEALRDRVLLDALSEPVPLRLVQWHVVDEAPFAAPAQVWGDTLATVRTLLADGLVNLTEHSSDGEHPITDPAAADAALNNVVAQAEHRNIRPTWETGPWLTLTQPGQQIALSLAAQSGRPAESPRRRRRLHAAAAGRSGHADSSQRVDEILATEVWQ</sequence>
<feature type="region of interest" description="Disordered" evidence="1">
    <location>
        <begin position="322"/>
        <end position="353"/>
    </location>
</feature>
<accession>A0ABY4QN62</accession>
<dbReference type="EMBL" id="CP097320">
    <property type="protein sequence ID" value="UQX11401.1"/>
    <property type="molecule type" value="Genomic_DNA"/>
</dbReference>